<feature type="transmembrane region" description="Helical" evidence="1">
    <location>
        <begin position="129"/>
        <end position="152"/>
    </location>
</feature>
<proteinExistence type="predicted"/>
<evidence type="ECO:0000313" key="2">
    <source>
        <dbReference type="EMBL" id="GET92258.1"/>
    </source>
</evidence>
<gene>
    <name evidence="2" type="ORF">LtaPh_3418400</name>
</gene>
<sequence>MLRCARLTHCAVFGATMVCRSRSAAAAAKNAETPSTRPTALKDANSDAVAGCSAQDNGVNTSLQHAKVESCDSSVYEEGAQVTQHQPPKFLFQGRRGSSSSEYYVSRSNIGHPDTVAELLGAGRADPEWMWLKLLCFLCVSSTFGTTLYGYFFAEHMKYFKDEPWSPFTY</sequence>
<keyword evidence="1" id="KW-0812">Transmembrane</keyword>
<dbReference type="Proteomes" id="UP000419144">
    <property type="component" value="Unassembled WGS sequence"/>
</dbReference>
<evidence type="ECO:0000313" key="3">
    <source>
        <dbReference type="Proteomes" id="UP000419144"/>
    </source>
</evidence>
<dbReference type="AlphaFoldDB" id="A0A640KS94"/>
<comment type="caution">
    <text evidence="2">The sequence shown here is derived from an EMBL/GenBank/DDBJ whole genome shotgun (WGS) entry which is preliminary data.</text>
</comment>
<organism evidence="2 3">
    <name type="scientific">Leishmania tarentolae</name>
    <name type="common">Sauroleishmania tarentolae</name>
    <dbReference type="NCBI Taxonomy" id="5689"/>
    <lineage>
        <taxon>Eukaryota</taxon>
        <taxon>Discoba</taxon>
        <taxon>Euglenozoa</taxon>
        <taxon>Kinetoplastea</taxon>
        <taxon>Metakinetoplastina</taxon>
        <taxon>Trypanosomatida</taxon>
        <taxon>Trypanosomatidae</taxon>
        <taxon>Leishmaniinae</taxon>
        <taxon>Leishmania</taxon>
        <taxon>lizard Leishmania</taxon>
    </lineage>
</organism>
<reference evidence="2" key="1">
    <citation type="submission" date="2019-11" db="EMBL/GenBank/DDBJ databases">
        <title>Leishmania tarentolae CDS.</title>
        <authorList>
            <person name="Goto Y."/>
            <person name="Yamagishi J."/>
        </authorList>
    </citation>
    <scope>NUCLEOTIDE SEQUENCE [LARGE SCALE GENOMIC DNA]</scope>
    <source>
        <strain evidence="2">Parrot Tar II</strain>
    </source>
</reference>
<evidence type="ECO:0000256" key="1">
    <source>
        <dbReference type="SAM" id="Phobius"/>
    </source>
</evidence>
<keyword evidence="1" id="KW-0472">Membrane</keyword>
<evidence type="ECO:0008006" key="4">
    <source>
        <dbReference type="Google" id="ProtNLM"/>
    </source>
</evidence>
<keyword evidence="3" id="KW-1185">Reference proteome</keyword>
<dbReference type="VEuPathDB" id="TriTrypDB:LtaPh_3418400"/>
<name>A0A640KS94_LEITA</name>
<accession>A0A640KS94</accession>
<protein>
    <recommendedName>
        <fullName evidence="4">Transmembrane protein</fullName>
    </recommendedName>
</protein>
<keyword evidence="1" id="KW-1133">Transmembrane helix</keyword>
<dbReference type="EMBL" id="BLBS01000054">
    <property type="protein sequence ID" value="GET92258.1"/>
    <property type="molecule type" value="Genomic_DNA"/>
</dbReference>
<dbReference type="OrthoDB" id="261608at2759"/>